<evidence type="ECO:0008006" key="3">
    <source>
        <dbReference type="Google" id="ProtNLM"/>
    </source>
</evidence>
<dbReference type="AlphaFoldDB" id="A0A926EMX7"/>
<accession>A0A926EMX7</accession>
<dbReference type="Proteomes" id="UP000655830">
    <property type="component" value="Unassembled WGS sequence"/>
</dbReference>
<sequence>MIEEIRINKEADVYLVGNTIDALTFPTLEKASIEVTHEMTKEIEKRQYTLIKQDGLWKVHSYKELAKSER</sequence>
<dbReference type="RefSeq" id="WP_249333691.1">
    <property type="nucleotide sequence ID" value="NZ_JACRSY010000034.1"/>
</dbReference>
<evidence type="ECO:0000313" key="2">
    <source>
        <dbReference type="Proteomes" id="UP000655830"/>
    </source>
</evidence>
<name>A0A926EMX7_9FIRM</name>
<keyword evidence="2" id="KW-1185">Reference proteome</keyword>
<evidence type="ECO:0000313" key="1">
    <source>
        <dbReference type="EMBL" id="MBC8580998.1"/>
    </source>
</evidence>
<gene>
    <name evidence="1" type="ORF">H8718_15895</name>
</gene>
<comment type="caution">
    <text evidence="1">The sequence shown here is derived from an EMBL/GenBank/DDBJ whole genome shotgun (WGS) entry which is preliminary data.</text>
</comment>
<organism evidence="1 2">
    <name type="scientific">Zhenhengia yiwuensis</name>
    <dbReference type="NCBI Taxonomy" id="2763666"/>
    <lineage>
        <taxon>Bacteria</taxon>
        <taxon>Bacillati</taxon>
        <taxon>Bacillota</taxon>
        <taxon>Clostridia</taxon>
        <taxon>Lachnospirales</taxon>
        <taxon>Lachnospiraceae</taxon>
        <taxon>Zhenhengia</taxon>
    </lineage>
</organism>
<dbReference type="EMBL" id="JACRSY010000034">
    <property type="protein sequence ID" value="MBC8580998.1"/>
    <property type="molecule type" value="Genomic_DNA"/>
</dbReference>
<proteinExistence type="predicted"/>
<protein>
    <recommendedName>
        <fullName evidence="3">NTF2 fold immunity protein</fullName>
    </recommendedName>
</protein>
<reference evidence="1" key="1">
    <citation type="submission" date="2020-08" db="EMBL/GenBank/DDBJ databases">
        <title>Genome public.</title>
        <authorList>
            <person name="Liu C."/>
            <person name="Sun Q."/>
        </authorList>
    </citation>
    <scope>NUCLEOTIDE SEQUENCE</scope>
    <source>
        <strain evidence="1">NSJ-12</strain>
    </source>
</reference>